<feature type="transmembrane region" description="Helical" evidence="8">
    <location>
        <begin position="102"/>
        <end position="119"/>
    </location>
</feature>
<protein>
    <submittedName>
        <fullName evidence="10">EamA family transporter RarD</fullName>
    </submittedName>
</protein>
<feature type="domain" description="EamA" evidence="9">
    <location>
        <begin position="9"/>
        <end position="140"/>
    </location>
</feature>
<organism evidence="10 11">
    <name type="scientific">Oceaniferula flava</name>
    <dbReference type="NCBI Taxonomy" id="2800421"/>
    <lineage>
        <taxon>Bacteria</taxon>
        <taxon>Pseudomonadati</taxon>
        <taxon>Verrucomicrobiota</taxon>
        <taxon>Verrucomicrobiia</taxon>
        <taxon>Verrucomicrobiales</taxon>
        <taxon>Verrucomicrobiaceae</taxon>
        <taxon>Oceaniferula</taxon>
    </lineage>
</organism>
<evidence type="ECO:0000256" key="5">
    <source>
        <dbReference type="ARBA" id="ARBA00022692"/>
    </source>
</evidence>
<keyword evidence="11" id="KW-1185">Reference proteome</keyword>
<feature type="transmembrane region" description="Helical" evidence="8">
    <location>
        <begin position="234"/>
        <end position="258"/>
    </location>
</feature>
<dbReference type="InterPro" id="IPR004626">
    <property type="entry name" value="RarD"/>
</dbReference>
<dbReference type="RefSeq" id="WP_309490978.1">
    <property type="nucleotide sequence ID" value="NZ_JAENIG010000012.1"/>
</dbReference>
<reference evidence="10" key="1">
    <citation type="submission" date="2021-01" db="EMBL/GenBank/DDBJ databases">
        <title>Modified the classification status of verrucomicrobia.</title>
        <authorList>
            <person name="Feng X."/>
        </authorList>
    </citation>
    <scope>NUCLEOTIDE SEQUENCE</scope>
    <source>
        <strain evidence="10">5K15</strain>
    </source>
</reference>
<feature type="transmembrane region" description="Helical" evidence="8">
    <location>
        <begin position="177"/>
        <end position="196"/>
    </location>
</feature>
<dbReference type="SUPFAM" id="SSF103481">
    <property type="entry name" value="Multidrug resistance efflux transporter EmrE"/>
    <property type="match status" value="2"/>
</dbReference>
<dbReference type="PANTHER" id="PTHR22911">
    <property type="entry name" value="ACYL-MALONYL CONDENSING ENZYME-RELATED"/>
    <property type="match status" value="1"/>
</dbReference>
<evidence type="ECO:0000256" key="7">
    <source>
        <dbReference type="ARBA" id="ARBA00023136"/>
    </source>
</evidence>
<gene>
    <name evidence="10" type="primary">rarD</name>
    <name evidence="10" type="ORF">JIN83_15395</name>
</gene>
<evidence type="ECO:0000256" key="3">
    <source>
        <dbReference type="ARBA" id="ARBA00022448"/>
    </source>
</evidence>
<dbReference type="InterPro" id="IPR037185">
    <property type="entry name" value="EmrE-like"/>
</dbReference>
<feature type="transmembrane region" description="Helical" evidence="8">
    <location>
        <begin position="208"/>
        <end position="227"/>
    </location>
</feature>
<keyword evidence="5 8" id="KW-0812">Transmembrane</keyword>
<evidence type="ECO:0000256" key="2">
    <source>
        <dbReference type="ARBA" id="ARBA00007362"/>
    </source>
</evidence>
<feature type="transmembrane region" description="Helical" evidence="8">
    <location>
        <begin position="70"/>
        <end position="90"/>
    </location>
</feature>
<feature type="transmembrane region" description="Helical" evidence="8">
    <location>
        <begin position="37"/>
        <end position="58"/>
    </location>
</feature>
<dbReference type="EMBL" id="JAENIG010000012">
    <property type="protein sequence ID" value="MBK1856357.1"/>
    <property type="molecule type" value="Genomic_DNA"/>
</dbReference>
<evidence type="ECO:0000313" key="11">
    <source>
        <dbReference type="Proteomes" id="UP000634206"/>
    </source>
</evidence>
<comment type="caution">
    <text evidence="10">The sequence shown here is derived from an EMBL/GenBank/DDBJ whole genome shotgun (WGS) entry which is preliminary data.</text>
</comment>
<dbReference type="Proteomes" id="UP000634206">
    <property type="component" value="Unassembled WGS sequence"/>
</dbReference>
<dbReference type="NCBIfam" id="TIGR00688">
    <property type="entry name" value="rarD"/>
    <property type="match status" value="1"/>
</dbReference>
<evidence type="ECO:0000256" key="8">
    <source>
        <dbReference type="SAM" id="Phobius"/>
    </source>
</evidence>
<accession>A0AAE2SFE1</accession>
<sequence>MQKSSHGTSAAVAAFVVWGVLPLFWKTLEHIPVLELTAHRVVWTLVILVVILTSQRKVRTTLAALRSRKIIAIHLLAAVTLSSNWLIYVWATLNDRILEGALGYYINPFLYILLGRLFLGEKHSRLQMLAIAVAAGGVALQFRAVQGVPWAALGLAFSFAVYGMIRKKSPLGSLDGLALEASLMLPLALAYLLFVSSQSTGSFGSDPHSTWLLIATGAATATPLLLFARGARAISLSLLGILQFIGPTGQFLIGWLTYHEPLPPLRLVSFALIWLAVGLYIFSLNRRTSQND</sequence>
<proteinExistence type="inferred from homology"/>
<feature type="transmembrane region" description="Helical" evidence="8">
    <location>
        <begin position="126"/>
        <end position="142"/>
    </location>
</feature>
<keyword evidence="6 8" id="KW-1133">Transmembrane helix</keyword>
<dbReference type="InterPro" id="IPR000620">
    <property type="entry name" value="EamA_dom"/>
</dbReference>
<dbReference type="Pfam" id="PF00892">
    <property type="entry name" value="EamA"/>
    <property type="match status" value="1"/>
</dbReference>
<name>A0AAE2SFE1_9BACT</name>
<keyword evidence="4" id="KW-1003">Cell membrane</keyword>
<comment type="subcellular location">
    <subcellularLocation>
        <location evidence="1">Cell membrane</location>
        <topology evidence="1">Multi-pass membrane protein</topology>
    </subcellularLocation>
</comment>
<dbReference type="AlphaFoldDB" id="A0AAE2SFE1"/>
<keyword evidence="3" id="KW-0813">Transport</keyword>
<evidence type="ECO:0000256" key="1">
    <source>
        <dbReference type="ARBA" id="ARBA00004651"/>
    </source>
</evidence>
<keyword evidence="7 8" id="KW-0472">Membrane</keyword>
<dbReference type="GO" id="GO:0005886">
    <property type="term" value="C:plasma membrane"/>
    <property type="evidence" value="ECO:0007669"/>
    <property type="project" value="UniProtKB-SubCell"/>
</dbReference>
<feature type="transmembrane region" description="Helical" evidence="8">
    <location>
        <begin position="264"/>
        <end position="282"/>
    </location>
</feature>
<evidence type="ECO:0000256" key="6">
    <source>
        <dbReference type="ARBA" id="ARBA00022989"/>
    </source>
</evidence>
<evidence type="ECO:0000256" key="4">
    <source>
        <dbReference type="ARBA" id="ARBA00022475"/>
    </source>
</evidence>
<feature type="transmembrane region" description="Helical" evidence="8">
    <location>
        <begin position="7"/>
        <end position="25"/>
    </location>
</feature>
<dbReference type="PANTHER" id="PTHR22911:SF137">
    <property type="entry name" value="SOLUTE CARRIER FAMILY 35 MEMBER G2-RELATED"/>
    <property type="match status" value="1"/>
</dbReference>
<comment type="similarity">
    <text evidence="2">Belongs to the EamA transporter family.</text>
</comment>
<evidence type="ECO:0000259" key="9">
    <source>
        <dbReference type="Pfam" id="PF00892"/>
    </source>
</evidence>
<evidence type="ECO:0000313" key="10">
    <source>
        <dbReference type="EMBL" id="MBK1856357.1"/>
    </source>
</evidence>
<feature type="transmembrane region" description="Helical" evidence="8">
    <location>
        <begin position="148"/>
        <end position="165"/>
    </location>
</feature>